<evidence type="ECO:0000313" key="2">
    <source>
        <dbReference type="EMBL" id="ADL19135.1"/>
    </source>
</evidence>
<protein>
    <recommendedName>
        <fullName evidence="1">Restriction endonuclease type IV Mrr domain-containing protein</fullName>
    </recommendedName>
</protein>
<keyword evidence="3" id="KW-1185">Reference proteome</keyword>
<dbReference type="GO" id="GO:0003677">
    <property type="term" value="F:DNA binding"/>
    <property type="evidence" value="ECO:0007669"/>
    <property type="project" value="InterPro"/>
</dbReference>
<reference evidence="2 3" key="1">
    <citation type="journal article" date="2010" name="Appl. Environ. Microbiol.">
        <title>The genome sequence of the crenarchaeon Acidilobus saccharovorans supports a new order, Acidilobales, and suggests an important ecological role in terrestrial acidic hot springs.</title>
        <authorList>
            <person name="Mardanov A.V."/>
            <person name="Svetlitchnyi V.A."/>
            <person name="Beletsky A.V."/>
            <person name="Prokofeva M.I."/>
            <person name="Bonch-Osmolovskaya E.A."/>
            <person name="Ravin N.V."/>
            <person name="Skryabin K.G."/>
        </authorList>
    </citation>
    <scope>NUCLEOTIDE SEQUENCE [LARGE SCALE GENOMIC DNA]</scope>
    <source>
        <strain evidence="3">DSM 16705 / JCM 18335 / VKM B-2471 / 345-15</strain>
    </source>
</reference>
<feature type="domain" description="Restriction endonuclease type IV Mrr" evidence="1">
    <location>
        <begin position="81"/>
        <end position="145"/>
    </location>
</feature>
<organism evidence="2 3">
    <name type="scientific">Acidilobus saccharovorans (strain DSM 16705 / JCM 18335 / VKM B-2471 / 345-15)</name>
    <dbReference type="NCBI Taxonomy" id="666510"/>
    <lineage>
        <taxon>Archaea</taxon>
        <taxon>Thermoproteota</taxon>
        <taxon>Thermoprotei</taxon>
        <taxon>Acidilobales</taxon>
        <taxon>Acidilobaceae</taxon>
        <taxon>Acidilobus</taxon>
    </lineage>
</organism>
<dbReference type="EMBL" id="CP001742">
    <property type="protein sequence ID" value="ADL19135.1"/>
    <property type="molecule type" value="Genomic_DNA"/>
</dbReference>
<gene>
    <name evidence="2" type="ordered locus">ASAC_0729</name>
</gene>
<dbReference type="eggNOG" id="arCOG03727">
    <property type="taxonomic scope" value="Archaea"/>
</dbReference>
<dbReference type="Proteomes" id="UP000000346">
    <property type="component" value="Chromosome"/>
</dbReference>
<dbReference type="HOGENOM" id="CLU_107015_0_0_2"/>
<dbReference type="Pfam" id="PF04471">
    <property type="entry name" value="Mrr_cat"/>
    <property type="match status" value="1"/>
</dbReference>
<dbReference type="InterPro" id="IPR007560">
    <property type="entry name" value="Restrct_endonuc_IV_Mrr"/>
</dbReference>
<dbReference type="STRING" id="666510.ASAC_0729"/>
<dbReference type="RefSeq" id="WP_013266647.1">
    <property type="nucleotide sequence ID" value="NC_014374.1"/>
</dbReference>
<sequence>MLGPATDVALALLGSEGCVPLSDVASRAGLSRDVVQAYLSRMEEVGGLRLEGDSACPLNRALLAAAAVRLGADPEAVSRLLSWRDFEGLVAEALSEAGLRVWRNLRVPGRGGLEVDVLGLEGDRGVVVDCKRWSYRSSSPSRIAEAALRHAERARRLIALWGSLGLPDMPRRLLPALVVLREDLPKVVNGVAVVPVLQLSGFTRELEAVVDELGIDTGL</sequence>
<dbReference type="OrthoDB" id="31536at2157"/>
<dbReference type="GO" id="GO:0009307">
    <property type="term" value="P:DNA restriction-modification system"/>
    <property type="evidence" value="ECO:0007669"/>
    <property type="project" value="InterPro"/>
</dbReference>
<dbReference type="KEGG" id="asc:ASAC_0729"/>
<dbReference type="GeneID" id="9498962"/>
<dbReference type="SUPFAM" id="SSF52980">
    <property type="entry name" value="Restriction endonuclease-like"/>
    <property type="match status" value="1"/>
</dbReference>
<dbReference type="GO" id="GO:0004519">
    <property type="term" value="F:endonuclease activity"/>
    <property type="evidence" value="ECO:0007669"/>
    <property type="project" value="InterPro"/>
</dbReference>
<dbReference type="AlphaFoldDB" id="D9Q1E7"/>
<name>D9Q1E7_ACIS3</name>
<evidence type="ECO:0000259" key="1">
    <source>
        <dbReference type="Pfam" id="PF04471"/>
    </source>
</evidence>
<dbReference type="InParanoid" id="D9Q1E7"/>
<dbReference type="InterPro" id="IPR011335">
    <property type="entry name" value="Restrct_endonuc-II-like"/>
</dbReference>
<evidence type="ECO:0000313" key="3">
    <source>
        <dbReference type="Proteomes" id="UP000000346"/>
    </source>
</evidence>
<proteinExistence type="predicted"/>
<accession>D9Q1E7</accession>